<keyword evidence="6" id="KW-0675">Receptor</keyword>
<evidence type="ECO:0000256" key="4">
    <source>
        <dbReference type="ARBA" id="ARBA00023040"/>
    </source>
</evidence>
<feature type="transmembrane region" description="Helical" evidence="8">
    <location>
        <begin position="252"/>
        <end position="276"/>
    </location>
</feature>
<feature type="transmembrane region" description="Helical" evidence="8">
    <location>
        <begin position="222"/>
        <end position="246"/>
    </location>
</feature>
<keyword evidence="7" id="KW-0807">Transducer</keyword>
<evidence type="ECO:0000256" key="7">
    <source>
        <dbReference type="ARBA" id="ARBA00023224"/>
    </source>
</evidence>
<feature type="transmembrane region" description="Helical" evidence="8">
    <location>
        <begin position="167"/>
        <end position="190"/>
    </location>
</feature>
<feature type="domain" description="G-protein coupled receptors family 1 profile" evidence="9">
    <location>
        <begin position="21"/>
        <end position="273"/>
    </location>
</feature>
<dbReference type="PANTHER" id="PTHR24240">
    <property type="entry name" value="OPSIN"/>
    <property type="match status" value="1"/>
</dbReference>
<dbReference type="RefSeq" id="NP_001274715.1">
    <property type="nucleotide sequence ID" value="NM_001287786.1"/>
</dbReference>
<dbReference type="AlphaFoldDB" id="F1LIP2"/>
<dbReference type="InterPro" id="IPR000276">
    <property type="entry name" value="GPCR_Rhodpsn"/>
</dbReference>
<dbReference type="GO" id="GO:0016020">
    <property type="term" value="C:membrane"/>
    <property type="evidence" value="ECO:0007669"/>
    <property type="project" value="UniProtKB-SubCell"/>
</dbReference>
<comment type="subcellular location">
    <subcellularLocation>
        <location evidence="1">Membrane</location>
        <topology evidence="1">Multi-pass membrane protein</topology>
    </subcellularLocation>
</comment>
<feature type="transmembrane region" description="Helical" evidence="8">
    <location>
        <begin position="6"/>
        <end position="29"/>
    </location>
</feature>
<dbReference type="GeneID" id="101234360"/>
<dbReference type="GO" id="GO:0004930">
    <property type="term" value="F:G protein-coupled receptor activity"/>
    <property type="evidence" value="ECO:0007669"/>
    <property type="project" value="UniProtKB-KW"/>
</dbReference>
<accession>F1LIP2</accession>
<feature type="transmembrane region" description="Helical" evidence="8">
    <location>
        <begin position="126"/>
        <end position="147"/>
    </location>
</feature>
<dbReference type="OrthoDB" id="5949410at2759"/>
<evidence type="ECO:0000256" key="6">
    <source>
        <dbReference type="ARBA" id="ARBA00023170"/>
    </source>
</evidence>
<evidence type="ECO:0000256" key="1">
    <source>
        <dbReference type="ARBA" id="ARBA00004141"/>
    </source>
</evidence>
<proteinExistence type="evidence at transcript level"/>
<evidence type="ECO:0000256" key="8">
    <source>
        <dbReference type="SAM" id="Phobius"/>
    </source>
</evidence>
<sequence length="318" mass="36650">MVLVALYTTYIVVLITLSMSLNLIICYVIIRKIKAIEIPHLFILSISISDIVHTVVGLVSEVCVLHKVTSLKNSYVSVGASFLTYSISVSNIMQIVMISAIRVVALKRPMFYFENCDKVKYKMASLCCCYFYGILWASFPLLGWSKYEEDLDKKRCSLDWNLTKSNTFSYLMFAFIFCYKLPTTLLIWALRVKHQTVDEHRRFRENRPNEQIEILEKAYLKVLLCSAIAYFVVWTPYSVVSLLSIFKVKIPSIIFTFCALFAKLSAVLNALVNCYINKSFQAHLHDLRIFQCFLKGKRIEHKNISWAEETQVAETGLT</sequence>
<dbReference type="Pfam" id="PF00001">
    <property type="entry name" value="7tm_1"/>
    <property type="match status" value="1"/>
</dbReference>
<dbReference type="InterPro" id="IPR050125">
    <property type="entry name" value="GPCR_opsins"/>
</dbReference>
<keyword evidence="3 8" id="KW-1133">Transmembrane helix</keyword>
<keyword evidence="2 8" id="KW-0812">Transmembrane</keyword>
<dbReference type="PROSITE" id="PS50262">
    <property type="entry name" value="G_PROTEIN_RECEP_F1_2"/>
    <property type="match status" value="1"/>
</dbReference>
<dbReference type="SUPFAM" id="SSF81321">
    <property type="entry name" value="Family A G protein-coupled receptor-like"/>
    <property type="match status" value="1"/>
</dbReference>
<feature type="transmembrane region" description="Helical" evidence="8">
    <location>
        <begin position="82"/>
        <end position="105"/>
    </location>
</feature>
<evidence type="ECO:0000256" key="3">
    <source>
        <dbReference type="ARBA" id="ARBA00022989"/>
    </source>
</evidence>
<name>F1LIP2_HYDVU</name>
<dbReference type="KEGG" id="hmg:101234360"/>
<keyword evidence="4" id="KW-0297">G-protein coupled receptor</keyword>
<evidence type="ECO:0000256" key="2">
    <source>
        <dbReference type="ARBA" id="ARBA00022692"/>
    </source>
</evidence>
<dbReference type="EMBL" id="AB050602">
    <property type="protein sequence ID" value="BAD67145.1"/>
    <property type="molecule type" value="mRNA"/>
</dbReference>
<evidence type="ECO:0000256" key="5">
    <source>
        <dbReference type="ARBA" id="ARBA00023136"/>
    </source>
</evidence>
<evidence type="ECO:0000259" key="9">
    <source>
        <dbReference type="PROSITE" id="PS50262"/>
    </source>
</evidence>
<gene>
    <name evidence="10" type="primary">hydropsin5</name>
</gene>
<reference evidence="10" key="1">
    <citation type="submission" date="2000-10" db="EMBL/GenBank/DDBJ databases">
        <title>The molecular evolution of animal photoreceptors.</title>
        <authorList>
            <person name="Koyanagi M."/>
            <person name="Terakita A."/>
            <person name="Iwabe N."/>
            <person name="Shichida Y."/>
            <person name="Miyata T."/>
        </authorList>
    </citation>
    <scope>NUCLEOTIDE SEQUENCE</scope>
    <source>
        <strain evidence="10">105</strain>
    </source>
</reference>
<evidence type="ECO:0000313" key="10">
    <source>
        <dbReference type="EMBL" id="BAD67145.1"/>
    </source>
</evidence>
<dbReference type="Gene3D" id="1.20.1070.10">
    <property type="entry name" value="Rhodopsin 7-helix transmembrane proteins"/>
    <property type="match status" value="1"/>
</dbReference>
<feature type="transmembrane region" description="Helical" evidence="8">
    <location>
        <begin position="41"/>
        <end position="62"/>
    </location>
</feature>
<keyword evidence="5 8" id="KW-0472">Membrane</keyword>
<dbReference type="InterPro" id="IPR017452">
    <property type="entry name" value="GPCR_Rhodpsn_7TM"/>
</dbReference>
<organism evidence="10">
    <name type="scientific">Hydra vulgaris</name>
    <name type="common">Hydra</name>
    <name type="synonym">Hydra attenuata</name>
    <dbReference type="NCBI Taxonomy" id="6087"/>
    <lineage>
        <taxon>Eukaryota</taxon>
        <taxon>Metazoa</taxon>
        <taxon>Cnidaria</taxon>
        <taxon>Hydrozoa</taxon>
        <taxon>Hydroidolina</taxon>
        <taxon>Anthoathecata</taxon>
        <taxon>Aplanulata</taxon>
        <taxon>Hydridae</taxon>
        <taxon>Hydra</taxon>
    </lineage>
</organism>
<dbReference type="PRINTS" id="PR00237">
    <property type="entry name" value="GPCRRHODOPSN"/>
</dbReference>
<protein>
    <submittedName>
        <fullName evidence="10">Opsin</fullName>
    </submittedName>
</protein>